<feature type="domain" description="Plastocyanin-like" evidence="11">
    <location>
        <begin position="149"/>
        <end position="269"/>
    </location>
</feature>
<evidence type="ECO:0000256" key="3">
    <source>
        <dbReference type="ARBA" id="ARBA00004613"/>
    </source>
</evidence>
<evidence type="ECO:0000256" key="9">
    <source>
        <dbReference type="ARBA" id="ARBA00023008"/>
    </source>
</evidence>
<comment type="catalytic activity">
    <reaction evidence="1">
        <text>4 hydroquinone + O2 = 4 benzosemiquinone + 2 H2O</text>
        <dbReference type="Rhea" id="RHEA:11276"/>
        <dbReference type="ChEBI" id="CHEBI:15377"/>
        <dbReference type="ChEBI" id="CHEBI:15379"/>
        <dbReference type="ChEBI" id="CHEBI:17594"/>
        <dbReference type="ChEBI" id="CHEBI:17977"/>
        <dbReference type="EC" id="1.10.3.2"/>
    </reaction>
</comment>
<dbReference type="EC" id="1.10.3.2" evidence="5"/>
<keyword evidence="13" id="KW-1185">Reference proteome</keyword>
<dbReference type="Pfam" id="PF00394">
    <property type="entry name" value="Cu-oxidase"/>
    <property type="match status" value="1"/>
</dbReference>
<name>A0ABR1IZJ1_9AGAR</name>
<dbReference type="InterPro" id="IPR011706">
    <property type="entry name" value="Cu-oxidase_C"/>
</dbReference>
<sequence>MACDSNFQFSIDGHNMTVIEVDGVNVEPVTVNSIQIFAAQRYSFVLNANQPVDNYRIRSIPNNGNTSTEGVREGVNSAILRYKGAPDEEPTSNQGDVIGLTEAMLHPLENPGAPGSPSPGASDVYQLNMTLGFDMGTGLFSINDTPFNPPNVPVLLQILSGAQKAQDLLPPGSVYGLPLNKTIEINLFGNNAAGGPHPFHLHGHTFDVVKSFDDDHFNFDNPVRRDTTAVNGTNLTTIRFVTDNPGPWFLHCHIDPHLNLGLAVVLAEDVPDVAAANPVPAEWEKLCPIYDALPTELRPEQVFPPASSS</sequence>
<keyword evidence="6" id="KW-0964">Secreted</keyword>
<protein>
    <recommendedName>
        <fullName evidence="5">laccase</fullName>
        <ecNumber evidence="5">1.10.3.2</ecNumber>
    </recommendedName>
</protein>
<evidence type="ECO:0000256" key="6">
    <source>
        <dbReference type="ARBA" id="ARBA00022525"/>
    </source>
</evidence>
<evidence type="ECO:0000313" key="12">
    <source>
        <dbReference type="EMBL" id="KAK7443246.1"/>
    </source>
</evidence>
<evidence type="ECO:0000259" key="11">
    <source>
        <dbReference type="Pfam" id="PF07731"/>
    </source>
</evidence>
<evidence type="ECO:0000256" key="7">
    <source>
        <dbReference type="ARBA" id="ARBA00022723"/>
    </source>
</evidence>
<feature type="domain" description="Plastocyanin-like" evidence="10">
    <location>
        <begin position="2"/>
        <end position="85"/>
    </location>
</feature>
<dbReference type="CDD" id="cd13903">
    <property type="entry name" value="CuRO_3_Tv-LCC_like"/>
    <property type="match status" value="1"/>
</dbReference>
<comment type="subcellular location">
    <subcellularLocation>
        <location evidence="3">Secreted</location>
    </subcellularLocation>
</comment>
<dbReference type="InterPro" id="IPR045087">
    <property type="entry name" value="Cu-oxidase_fam"/>
</dbReference>
<dbReference type="PANTHER" id="PTHR11709">
    <property type="entry name" value="MULTI-COPPER OXIDASE"/>
    <property type="match status" value="1"/>
</dbReference>
<dbReference type="Proteomes" id="UP001498398">
    <property type="component" value="Unassembled WGS sequence"/>
</dbReference>
<dbReference type="Pfam" id="PF07731">
    <property type="entry name" value="Cu-oxidase_2"/>
    <property type="match status" value="1"/>
</dbReference>
<dbReference type="Gene3D" id="2.60.40.420">
    <property type="entry name" value="Cupredoxins - blue copper proteins"/>
    <property type="match status" value="2"/>
</dbReference>
<evidence type="ECO:0000313" key="13">
    <source>
        <dbReference type="Proteomes" id="UP001498398"/>
    </source>
</evidence>
<evidence type="ECO:0000256" key="2">
    <source>
        <dbReference type="ARBA" id="ARBA00001935"/>
    </source>
</evidence>
<dbReference type="PANTHER" id="PTHR11709:SF394">
    <property type="entry name" value="FI03373P-RELATED"/>
    <property type="match status" value="1"/>
</dbReference>
<dbReference type="InterPro" id="IPR001117">
    <property type="entry name" value="Cu-oxidase_2nd"/>
</dbReference>
<dbReference type="SUPFAM" id="SSF49503">
    <property type="entry name" value="Cupredoxins"/>
    <property type="match status" value="2"/>
</dbReference>
<organism evidence="12 13">
    <name type="scientific">Marasmiellus scandens</name>
    <dbReference type="NCBI Taxonomy" id="2682957"/>
    <lineage>
        <taxon>Eukaryota</taxon>
        <taxon>Fungi</taxon>
        <taxon>Dikarya</taxon>
        <taxon>Basidiomycota</taxon>
        <taxon>Agaricomycotina</taxon>
        <taxon>Agaricomycetes</taxon>
        <taxon>Agaricomycetidae</taxon>
        <taxon>Agaricales</taxon>
        <taxon>Marasmiineae</taxon>
        <taxon>Omphalotaceae</taxon>
        <taxon>Marasmiellus</taxon>
    </lineage>
</organism>
<evidence type="ECO:0000256" key="8">
    <source>
        <dbReference type="ARBA" id="ARBA00023002"/>
    </source>
</evidence>
<comment type="cofactor">
    <cofactor evidence="2">
        <name>Cu cation</name>
        <dbReference type="ChEBI" id="CHEBI:23378"/>
    </cofactor>
</comment>
<evidence type="ECO:0000256" key="4">
    <source>
        <dbReference type="ARBA" id="ARBA00010609"/>
    </source>
</evidence>
<keyword evidence="9" id="KW-0186">Copper</keyword>
<comment type="caution">
    <text evidence="12">The sequence shown here is derived from an EMBL/GenBank/DDBJ whole genome shotgun (WGS) entry which is preliminary data.</text>
</comment>
<dbReference type="InterPro" id="IPR008972">
    <property type="entry name" value="Cupredoxin"/>
</dbReference>
<reference evidence="12 13" key="1">
    <citation type="submission" date="2024-01" db="EMBL/GenBank/DDBJ databases">
        <title>A draft genome for the cacao thread blight pathogen Marasmiellus scandens.</title>
        <authorList>
            <person name="Baruah I.K."/>
            <person name="Leung J."/>
            <person name="Bukari Y."/>
            <person name="Amoako-Attah I."/>
            <person name="Meinhardt L.W."/>
            <person name="Bailey B.A."/>
            <person name="Cohen S.P."/>
        </authorList>
    </citation>
    <scope>NUCLEOTIDE SEQUENCE [LARGE SCALE GENOMIC DNA]</scope>
    <source>
        <strain evidence="12 13">GH-19</strain>
    </source>
</reference>
<keyword evidence="8" id="KW-0560">Oxidoreductase</keyword>
<keyword evidence="7" id="KW-0479">Metal-binding</keyword>
<dbReference type="EMBL" id="JBANRG010000055">
    <property type="protein sequence ID" value="KAK7443246.1"/>
    <property type="molecule type" value="Genomic_DNA"/>
</dbReference>
<dbReference type="InterPro" id="IPR002355">
    <property type="entry name" value="Cu_oxidase_Cu_BS"/>
</dbReference>
<gene>
    <name evidence="12" type="primary">LCC5</name>
    <name evidence="12" type="ORF">VKT23_015843</name>
</gene>
<evidence type="ECO:0000256" key="1">
    <source>
        <dbReference type="ARBA" id="ARBA00000349"/>
    </source>
</evidence>
<accession>A0ABR1IZJ1</accession>
<evidence type="ECO:0000259" key="10">
    <source>
        <dbReference type="Pfam" id="PF00394"/>
    </source>
</evidence>
<dbReference type="PROSITE" id="PS00080">
    <property type="entry name" value="MULTICOPPER_OXIDASE2"/>
    <property type="match status" value="1"/>
</dbReference>
<comment type="similarity">
    <text evidence="4">Belongs to the multicopper oxidase family.</text>
</comment>
<evidence type="ECO:0000256" key="5">
    <source>
        <dbReference type="ARBA" id="ARBA00012297"/>
    </source>
</evidence>
<proteinExistence type="inferred from homology"/>